<dbReference type="AlphaFoldDB" id="A0A4U1HUL8"/>
<dbReference type="Proteomes" id="UP000305539">
    <property type="component" value="Unassembled WGS sequence"/>
</dbReference>
<dbReference type="EMBL" id="SWJE01000013">
    <property type="protein sequence ID" value="TKC83858.1"/>
    <property type="molecule type" value="Genomic_DNA"/>
</dbReference>
<evidence type="ECO:0000313" key="2">
    <source>
        <dbReference type="Proteomes" id="UP000305539"/>
    </source>
</evidence>
<sequence length="149" mass="17048">MKRLRPYKHPTSYNEIVTYANEAHARRLAELKRAEKHIRAIERDLALLAEKGLFVAVGEFSMRLQDCRAPDQYGPYGRAKWALRLDTGIFSETSDRAVRVLLALGWIAERIDPAQRHANLLLRRPKTQSRLLLDCSTELARGLQPQEAA</sequence>
<reference evidence="1 2" key="1">
    <citation type="submission" date="2019-04" db="EMBL/GenBank/DDBJ databases">
        <title>Trinickia sp. 7GSK02, isolated from subtropical forest soil.</title>
        <authorList>
            <person name="Gao Z.-H."/>
            <person name="Qiu L.-H."/>
        </authorList>
    </citation>
    <scope>NUCLEOTIDE SEQUENCE [LARGE SCALE GENOMIC DNA]</scope>
    <source>
        <strain evidence="1 2">7GSK02</strain>
    </source>
</reference>
<name>A0A4U1HUL8_9BURK</name>
<proteinExistence type="predicted"/>
<evidence type="ECO:0000313" key="1">
    <source>
        <dbReference type="EMBL" id="TKC83858.1"/>
    </source>
</evidence>
<organism evidence="1 2">
    <name type="scientific">Trinickia terrae</name>
    <dbReference type="NCBI Taxonomy" id="2571161"/>
    <lineage>
        <taxon>Bacteria</taxon>
        <taxon>Pseudomonadati</taxon>
        <taxon>Pseudomonadota</taxon>
        <taxon>Betaproteobacteria</taxon>
        <taxon>Burkholderiales</taxon>
        <taxon>Burkholderiaceae</taxon>
        <taxon>Trinickia</taxon>
    </lineage>
</organism>
<keyword evidence="2" id="KW-1185">Reference proteome</keyword>
<protein>
    <submittedName>
        <fullName evidence="1">ACP synthase</fullName>
    </submittedName>
</protein>
<comment type="caution">
    <text evidence="1">The sequence shown here is derived from an EMBL/GenBank/DDBJ whole genome shotgun (WGS) entry which is preliminary data.</text>
</comment>
<dbReference type="RefSeq" id="WP_136897362.1">
    <property type="nucleotide sequence ID" value="NZ_SWJE01000013.1"/>
</dbReference>
<gene>
    <name evidence="1" type="ORF">FAZ69_22760</name>
</gene>
<accession>A0A4U1HUL8</accession>
<dbReference type="OrthoDB" id="9029765at2"/>